<evidence type="ECO:0000313" key="3">
    <source>
        <dbReference type="EMBL" id="ROR92406.1"/>
    </source>
</evidence>
<reference evidence="3 4" key="1">
    <citation type="submission" date="2018-11" db="EMBL/GenBank/DDBJ databases">
        <title>Sequencing the genomes of 1000 actinobacteria strains.</title>
        <authorList>
            <person name="Klenk H.-P."/>
        </authorList>
    </citation>
    <scope>NUCLEOTIDE SEQUENCE [LARGE SCALE GENOMIC DNA]</scope>
    <source>
        <strain evidence="3 4">DSM 12652</strain>
    </source>
</reference>
<keyword evidence="4" id="KW-1185">Reference proteome</keyword>
<dbReference type="EMBL" id="RKHO01000001">
    <property type="protein sequence ID" value="ROR92406.1"/>
    <property type="molecule type" value="Genomic_DNA"/>
</dbReference>
<sequence>MARLRLRGREISPRHPFTDGLRREVRDLRTRVEALEAENTELRRHGLRLAELLDVVEELLVPLASRDEAGVEDALARFRRSL</sequence>
<protein>
    <recommendedName>
        <fullName evidence="2">DUF6752 domain-containing protein</fullName>
    </recommendedName>
</protein>
<dbReference type="Proteomes" id="UP000281738">
    <property type="component" value="Unassembled WGS sequence"/>
</dbReference>
<accession>A0A3N2CY49</accession>
<organism evidence="3 4">
    <name type="scientific">Nocardioides aurantiacus</name>
    <dbReference type="NCBI Taxonomy" id="86796"/>
    <lineage>
        <taxon>Bacteria</taxon>
        <taxon>Bacillati</taxon>
        <taxon>Actinomycetota</taxon>
        <taxon>Actinomycetes</taxon>
        <taxon>Propionibacteriales</taxon>
        <taxon>Nocardioidaceae</taxon>
        <taxon>Nocardioides</taxon>
    </lineage>
</organism>
<gene>
    <name evidence="3" type="ORF">EDD33_3296</name>
</gene>
<proteinExistence type="predicted"/>
<comment type="caution">
    <text evidence="3">The sequence shown here is derived from an EMBL/GenBank/DDBJ whole genome shotgun (WGS) entry which is preliminary data.</text>
</comment>
<name>A0A3N2CY49_9ACTN</name>
<evidence type="ECO:0000256" key="1">
    <source>
        <dbReference type="SAM" id="Coils"/>
    </source>
</evidence>
<feature type="domain" description="DUF6752" evidence="2">
    <location>
        <begin position="28"/>
        <end position="82"/>
    </location>
</feature>
<dbReference type="InterPro" id="IPR046640">
    <property type="entry name" value="DUF6752"/>
</dbReference>
<evidence type="ECO:0000259" key="2">
    <source>
        <dbReference type="Pfam" id="PF20537"/>
    </source>
</evidence>
<keyword evidence="1" id="KW-0175">Coiled coil</keyword>
<dbReference type="RefSeq" id="WP_123392050.1">
    <property type="nucleotide sequence ID" value="NZ_RKHO01000001.1"/>
</dbReference>
<dbReference type="AlphaFoldDB" id="A0A3N2CY49"/>
<evidence type="ECO:0000313" key="4">
    <source>
        <dbReference type="Proteomes" id="UP000281738"/>
    </source>
</evidence>
<dbReference type="Pfam" id="PF20537">
    <property type="entry name" value="DUF6752"/>
    <property type="match status" value="1"/>
</dbReference>
<feature type="coiled-coil region" evidence="1">
    <location>
        <begin position="18"/>
        <end position="45"/>
    </location>
</feature>